<protein>
    <submittedName>
        <fullName evidence="1">Uncharacterized protein</fullName>
    </submittedName>
</protein>
<keyword evidence="2" id="KW-1185">Reference proteome</keyword>
<evidence type="ECO:0000313" key="1">
    <source>
        <dbReference type="EMBL" id="KAH7920061.1"/>
    </source>
</evidence>
<evidence type="ECO:0000313" key="2">
    <source>
        <dbReference type="Proteomes" id="UP000790709"/>
    </source>
</evidence>
<name>A0ACB8B2Q1_9AGAM</name>
<reference evidence="1" key="1">
    <citation type="journal article" date="2021" name="New Phytol.">
        <title>Evolutionary innovations through gain and loss of genes in the ectomycorrhizal Boletales.</title>
        <authorList>
            <person name="Wu G."/>
            <person name="Miyauchi S."/>
            <person name="Morin E."/>
            <person name="Kuo A."/>
            <person name="Drula E."/>
            <person name="Varga T."/>
            <person name="Kohler A."/>
            <person name="Feng B."/>
            <person name="Cao Y."/>
            <person name="Lipzen A."/>
            <person name="Daum C."/>
            <person name="Hundley H."/>
            <person name="Pangilinan J."/>
            <person name="Johnson J."/>
            <person name="Barry K."/>
            <person name="LaButti K."/>
            <person name="Ng V."/>
            <person name="Ahrendt S."/>
            <person name="Min B."/>
            <person name="Choi I.G."/>
            <person name="Park H."/>
            <person name="Plett J.M."/>
            <person name="Magnuson J."/>
            <person name="Spatafora J.W."/>
            <person name="Nagy L.G."/>
            <person name="Henrissat B."/>
            <person name="Grigoriev I.V."/>
            <person name="Yang Z.L."/>
            <person name="Xu J."/>
            <person name="Martin F.M."/>
        </authorList>
    </citation>
    <scope>NUCLEOTIDE SEQUENCE</scope>
    <source>
        <strain evidence="1">KUC20120723A-06</strain>
    </source>
</reference>
<dbReference type="EMBL" id="MU266607">
    <property type="protein sequence ID" value="KAH7920061.1"/>
    <property type="molecule type" value="Genomic_DNA"/>
</dbReference>
<dbReference type="Proteomes" id="UP000790709">
    <property type="component" value="Unassembled WGS sequence"/>
</dbReference>
<comment type="caution">
    <text evidence="1">The sequence shown here is derived from an EMBL/GenBank/DDBJ whole genome shotgun (WGS) entry which is preliminary data.</text>
</comment>
<sequence>MQSPFGYEEVVNRTPQERAPLNLVMEPHWIHPRRLRPSSSASWGHDVLDPEILPGSLSDPAPSHDRPRFLNNPAGPATEGQRDLSSDVVHTHPFPPPPYGLHHISSPTAPNVAASYTSYADPTSYTSYADRSIDNWLHNTHIPSAGVQGADHPLANLWIQWLAAALQIASNTDDARTLSRSIDFNQSNIVPGPSVHVDDSSHQSQPPAQDVLHGFQANPLPPTYHTNIPLHSPSRSFSPSPSGHRYHPYAENGHPTRQRPSTSFQRYRSSTQYLSHRSLVPPDSISQSAASRHSYMPSSSHAPPDLSPASPYQALMSAVPQDDITEVRRSPAGLKEHFAYWCQWDSASGSACHRLIASDRNTISHHLAHYHHVPSNVTQVSCRWPECNQEMRADSIPRHVQDHAGITWKCSRCNGKLTRGDQIKQHIAKYPSCEGAKGLEVPGVGALPVDVSVRARGSIG</sequence>
<gene>
    <name evidence="1" type="ORF">BV22DRAFT_1133374</name>
</gene>
<proteinExistence type="predicted"/>
<organism evidence="1 2">
    <name type="scientific">Leucogyrophana mollusca</name>
    <dbReference type="NCBI Taxonomy" id="85980"/>
    <lineage>
        <taxon>Eukaryota</taxon>
        <taxon>Fungi</taxon>
        <taxon>Dikarya</taxon>
        <taxon>Basidiomycota</taxon>
        <taxon>Agaricomycotina</taxon>
        <taxon>Agaricomycetes</taxon>
        <taxon>Agaricomycetidae</taxon>
        <taxon>Boletales</taxon>
        <taxon>Boletales incertae sedis</taxon>
        <taxon>Leucogyrophana</taxon>
    </lineage>
</organism>
<accession>A0ACB8B2Q1</accession>